<keyword evidence="3 6" id="KW-0540">Nuclease</keyword>
<gene>
    <name evidence="6" type="primary">xseB</name>
    <name evidence="8" type="ORF">J2S18_001187</name>
</gene>
<evidence type="ECO:0000256" key="3">
    <source>
        <dbReference type="ARBA" id="ARBA00022722"/>
    </source>
</evidence>
<dbReference type="PANTHER" id="PTHR34137">
    <property type="entry name" value="EXODEOXYRIBONUCLEASE 7 SMALL SUBUNIT"/>
    <property type="match status" value="1"/>
</dbReference>
<dbReference type="GO" id="GO:0008855">
    <property type="term" value="F:exodeoxyribonuclease VII activity"/>
    <property type="evidence" value="ECO:0007669"/>
    <property type="project" value="UniProtKB-EC"/>
</dbReference>
<keyword evidence="7" id="KW-0175">Coiled coil</keyword>
<dbReference type="Pfam" id="PF02609">
    <property type="entry name" value="Exonuc_VII_S"/>
    <property type="match status" value="1"/>
</dbReference>
<protein>
    <recommendedName>
        <fullName evidence="6">Exodeoxyribonuclease 7 small subunit</fullName>
        <ecNumber evidence="6">3.1.11.6</ecNumber>
    </recommendedName>
    <alternativeName>
        <fullName evidence="6">Exodeoxyribonuclease VII small subunit</fullName>
        <shortName evidence="6">Exonuclease VII small subunit</shortName>
    </alternativeName>
</protein>
<evidence type="ECO:0000256" key="2">
    <source>
        <dbReference type="ARBA" id="ARBA00022490"/>
    </source>
</evidence>
<keyword evidence="9" id="KW-1185">Reference proteome</keyword>
<dbReference type="EMBL" id="JAUSUF010000002">
    <property type="protein sequence ID" value="MDQ0149257.1"/>
    <property type="molecule type" value="Genomic_DNA"/>
</dbReference>
<dbReference type="Proteomes" id="UP001228504">
    <property type="component" value="Unassembled WGS sequence"/>
</dbReference>
<comment type="function">
    <text evidence="6">Bidirectionally degrades single-stranded DNA into large acid-insoluble oligonucleotides, which are then degraded further into small acid-soluble oligonucleotides.</text>
</comment>
<reference evidence="8 9" key="1">
    <citation type="submission" date="2023-07" db="EMBL/GenBank/DDBJ databases">
        <title>Genomic Encyclopedia of Type Strains, Phase IV (KMG-IV): sequencing the most valuable type-strain genomes for metagenomic binning, comparative biology and taxonomic classification.</title>
        <authorList>
            <person name="Goeker M."/>
        </authorList>
    </citation>
    <scope>NUCLEOTIDE SEQUENCE [LARGE SCALE GENOMIC DNA]</scope>
    <source>
        <strain evidence="8 9">DSM 20694</strain>
    </source>
</reference>
<dbReference type="NCBIfam" id="NF002140">
    <property type="entry name" value="PRK00977.1-4"/>
    <property type="match status" value="1"/>
</dbReference>
<keyword evidence="4 6" id="KW-0378">Hydrolase</keyword>
<accession>A0ABT9USG3</accession>
<dbReference type="InterPro" id="IPR037004">
    <property type="entry name" value="Exonuc_VII_ssu_sf"/>
</dbReference>
<evidence type="ECO:0000256" key="1">
    <source>
        <dbReference type="ARBA" id="ARBA00009998"/>
    </source>
</evidence>
<comment type="subcellular location">
    <subcellularLocation>
        <location evidence="6">Cytoplasm</location>
    </subcellularLocation>
</comment>
<evidence type="ECO:0000313" key="9">
    <source>
        <dbReference type="Proteomes" id="UP001228504"/>
    </source>
</evidence>
<dbReference type="Gene3D" id="1.10.287.1040">
    <property type="entry name" value="Exonuclease VII, small subunit"/>
    <property type="match status" value="1"/>
</dbReference>
<dbReference type="InterPro" id="IPR003761">
    <property type="entry name" value="Exonuc_VII_S"/>
</dbReference>
<proteinExistence type="inferred from homology"/>
<dbReference type="EC" id="3.1.11.6" evidence="6"/>
<evidence type="ECO:0000256" key="6">
    <source>
        <dbReference type="HAMAP-Rule" id="MF_00337"/>
    </source>
</evidence>
<keyword evidence="2 6" id="KW-0963">Cytoplasm</keyword>
<evidence type="ECO:0000313" key="8">
    <source>
        <dbReference type="EMBL" id="MDQ0149257.1"/>
    </source>
</evidence>
<dbReference type="SUPFAM" id="SSF116842">
    <property type="entry name" value="XseB-like"/>
    <property type="match status" value="1"/>
</dbReference>
<keyword evidence="5 6" id="KW-0269">Exonuclease</keyword>
<dbReference type="NCBIfam" id="TIGR01280">
    <property type="entry name" value="xseB"/>
    <property type="match status" value="1"/>
</dbReference>
<dbReference type="PANTHER" id="PTHR34137:SF1">
    <property type="entry name" value="EXODEOXYRIBONUCLEASE 7 SMALL SUBUNIT"/>
    <property type="match status" value="1"/>
</dbReference>
<evidence type="ECO:0000256" key="5">
    <source>
        <dbReference type="ARBA" id="ARBA00022839"/>
    </source>
</evidence>
<comment type="catalytic activity">
    <reaction evidence="6">
        <text>Exonucleolytic cleavage in either 5'- to 3'- or 3'- to 5'-direction to yield nucleoside 5'-phosphates.</text>
        <dbReference type="EC" id="3.1.11.6"/>
    </reaction>
</comment>
<dbReference type="RefSeq" id="WP_307484453.1">
    <property type="nucleotide sequence ID" value="NZ_JAUSUF010000002.1"/>
</dbReference>
<feature type="coiled-coil region" evidence="7">
    <location>
        <begin position="4"/>
        <end position="38"/>
    </location>
</feature>
<sequence length="74" mass="8755">MAKKVSYEDMLQNLKDILEKLEENELSLEEAMKEYEKGIKLVNKLYKTLNDYEGKISIVKDEEEVKFEDGSDEY</sequence>
<organism evidence="8 9">
    <name type="scientific">Eubacterium multiforme</name>
    <dbReference type="NCBI Taxonomy" id="83339"/>
    <lineage>
        <taxon>Bacteria</taxon>
        <taxon>Bacillati</taxon>
        <taxon>Bacillota</taxon>
        <taxon>Clostridia</taxon>
        <taxon>Eubacteriales</taxon>
        <taxon>Eubacteriaceae</taxon>
        <taxon>Eubacterium</taxon>
    </lineage>
</organism>
<comment type="similarity">
    <text evidence="1 6">Belongs to the XseB family.</text>
</comment>
<evidence type="ECO:0000256" key="7">
    <source>
        <dbReference type="SAM" id="Coils"/>
    </source>
</evidence>
<name>A0ABT9USG3_9FIRM</name>
<dbReference type="HAMAP" id="MF_00337">
    <property type="entry name" value="Exonuc_7_S"/>
    <property type="match status" value="1"/>
</dbReference>
<comment type="subunit">
    <text evidence="6">Heterooligomer composed of large and small subunits.</text>
</comment>
<evidence type="ECO:0000256" key="4">
    <source>
        <dbReference type="ARBA" id="ARBA00022801"/>
    </source>
</evidence>
<comment type="caution">
    <text evidence="8">The sequence shown here is derived from an EMBL/GenBank/DDBJ whole genome shotgun (WGS) entry which is preliminary data.</text>
</comment>
<dbReference type="PIRSF" id="PIRSF006488">
    <property type="entry name" value="Exonuc_VII_S"/>
    <property type="match status" value="1"/>
</dbReference>